<dbReference type="Gramene" id="PRQ59550">
    <property type="protein sequence ID" value="PRQ59550"/>
    <property type="gene ID" value="RchiOBHm_Chr1g0371421"/>
</dbReference>
<evidence type="ECO:0000256" key="1">
    <source>
        <dbReference type="SAM" id="Phobius"/>
    </source>
</evidence>
<keyword evidence="1" id="KW-0472">Membrane</keyword>
<dbReference type="GO" id="GO:0051762">
    <property type="term" value="P:sesquiterpene biosynthetic process"/>
    <property type="evidence" value="ECO:0007669"/>
    <property type="project" value="TreeGrafter"/>
</dbReference>
<dbReference type="Pfam" id="PF11204">
    <property type="entry name" value="DUF2985"/>
    <property type="match status" value="1"/>
</dbReference>
<evidence type="ECO:0000313" key="3">
    <source>
        <dbReference type="Proteomes" id="UP000238479"/>
    </source>
</evidence>
<feature type="transmembrane region" description="Helical" evidence="1">
    <location>
        <begin position="21"/>
        <end position="45"/>
    </location>
</feature>
<dbReference type="InterPro" id="IPR021369">
    <property type="entry name" value="DUF2985"/>
</dbReference>
<keyword evidence="3" id="KW-1185">Reference proteome</keyword>
<feature type="transmembrane region" description="Helical" evidence="1">
    <location>
        <begin position="147"/>
        <end position="168"/>
    </location>
</feature>
<dbReference type="Proteomes" id="UP000238479">
    <property type="component" value="Chromosome 1"/>
</dbReference>
<dbReference type="EMBL" id="PDCK01000039">
    <property type="protein sequence ID" value="PRQ59550.1"/>
    <property type="molecule type" value="Genomic_DNA"/>
</dbReference>
<accession>A0A2P6SLL0</accession>
<dbReference type="GO" id="GO:0009975">
    <property type="term" value="F:cyclase activity"/>
    <property type="evidence" value="ECO:0007669"/>
    <property type="project" value="TreeGrafter"/>
</dbReference>
<protein>
    <submittedName>
        <fullName evidence="2">Uncharacterized protein</fullName>
    </submittedName>
</protein>
<dbReference type="PANTHER" id="PTHR31045">
    <property type="entry name" value="PLAC8 FAMILY PROTEIN-RELATED"/>
    <property type="match status" value="1"/>
</dbReference>
<sequence>MTSFKEKVDVFKAWSRKPLKMLHFLWFICVCISFICMLVLLSGLLKHRLVTKSQHDLWFEVNVQIINLLFTILCLYQHPRWCQHLFLLCRWRPEDASKLRRFYCKIGKEKPHERAHMVTIVILFQVTCFSQYIVCGLHWGYSISERPFEAIGISLLITISSVIIAVLYKTFGPLQKEDPNSGVDVEAPGCEGNLPRTPIFKA</sequence>
<dbReference type="AlphaFoldDB" id="A0A2P6SLL0"/>
<reference evidence="2 3" key="1">
    <citation type="journal article" date="2018" name="Nat. Genet.">
        <title>The Rosa genome provides new insights in the design of modern roses.</title>
        <authorList>
            <person name="Bendahmane M."/>
        </authorList>
    </citation>
    <scope>NUCLEOTIDE SEQUENCE [LARGE SCALE GENOMIC DNA]</scope>
    <source>
        <strain evidence="3">cv. Old Blush</strain>
    </source>
</reference>
<gene>
    <name evidence="2" type="ORF">RchiOBHm_Chr1g0371421</name>
</gene>
<feature type="transmembrane region" description="Helical" evidence="1">
    <location>
        <begin position="118"/>
        <end position="141"/>
    </location>
</feature>
<dbReference type="PANTHER" id="PTHR31045:SF30">
    <property type="entry name" value="PLAC8 FAMILY PROTEIN"/>
    <property type="match status" value="1"/>
</dbReference>
<keyword evidence="1" id="KW-0812">Transmembrane</keyword>
<dbReference type="STRING" id="74649.A0A2P6SLL0"/>
<organism evidence="2 3">
    <name type="scientific">Rosa chinensis</name>
    <name type="common">China rose</name>
    <dbReference type="NCBI Taxonomy" id="74649"/>
    <lineage>
        <taxon>Eukaryota</taxon>
        <taxon>Viridiplantae</taxon>
        <taxon>Streptophyta</taxon>
        <taxon>Embryophyta</taxon>
        <taxon>Tracheophyta</taxon>
        <taxon>Spermatophyta</taxon>
        <taxon>Magnoliopsida</taxon>
        <taxon>eudicotyledons</taxon>
        <taxon>Gunneridae</taxon>
        <taxon>Pentapetalae</taxon>
        <taxon>rosids</taxon>
        <taxon>fabids</taxon>
        <taxon>Rosales</taxon>
        <taxon>Rosaceae</taxon>
        <taxon>Rosoideae</taxon>
        <taxon>Rosoideae incertae sedis</taxon>
        <taxon>Rosa</taxon>
    </lineage>
</organism>
<keyword evidence="1" id="KW-1133">Transmembrane helix</keyword>
<dbReference type="OMA" id="ERNAWSE"/>
<feature type="transmembrane region" description="Helical" evidence="1">
    <location>
        <begin position="57"/>
        <end position="76"/>
    </location>
</feature>
<comment type="caution">
    <text evidence="2">The sequence shown here is derived from an EMBL/GenBank/DDBJ whole genome shotgun (WGS) entry which is preliminary data.</text>
</comment>
<proteinExistence type="predicted"/>
<name>A0A2P6SLL0_ROSCH</name>
<evidence type="ECO:0000313" key="2">
    <source>
        <dbReference type="EMBL" id="PRQ59550.1"/>
    </source>
</evidence>